<dbReference type="Gene3D" id="3.10.350.10">
    <property type="entry name" value="LysM domain"/>
    <property type="match status" value="1"/>
</dbReference>
<gene>
    <name evidence="2" type="ORF">D6T64_11275</name>
</gene>
<name>A0A3A5MDM8_9MICO</name>
<dbReference type="EMBL" id="QZVS01000084">
    <property type="protein sequence ID" value="RJT88220.1"/>
    <property type="molecule type" value="Genomic_DNA"/>
</dbReference>
<evidence type="ECO:0000259" key="1">
    <source>
        <dbReference type="PROSITE" id="PS51782"/>
    </source>
</evidence>
<dbReference type="InterPro" id="IPR018392">
    <property type="entry name" value="LysM"/>
</dbReference>
<reference evidence="2 3" key="1">
    <citation type="submission" date="2018-09" db="EMBL/GenBank/DDBJ databases">
        <title>Novel species of Cryobacterium.</title>
        <authorList>
            <person name="Liu Q."/>
            <person name="Xin Y.-H."/>
        </authorList>
    </citation>
    <scope>NUCLEOTIDE SEQUENCE [LARGE SCALE GENOMIC DNA]</scope>
    <source>
        <strain evidence="2 3">Hh39</strain>
    </source>
</reference>
<dbReference type="AlphaFoldDB" id="A0A3A5MDM8"/>
<keyword evidence="3" id="KW-1185">Reference proteome</keyword>
<evidence type="ECO:0000313" key="3">
    <source>
        <dbReference type="Proteomes" id="UP000272015"/>
    </source>
</evidence>
<feature type="domain" description="LysM" evidence="1">
    <location>
        <begin position="229"/>
        <end position="277"/>
    </location>
</feature>
<evidence type="ECO:0000313" key="2">
    <source>
        <dbReference type="EMBL" id="RJT88220.1"/>
    </source>
</evidence>
<comment type="caution">
    <text evidence="2">The sequence shown here is derived from an EMBL/GenBank/DDBJ whole genome shotgun (WGS) entry which is preliminary data.</text>
</comment>
<proteinExistence type="predicted"/>
<dbReference type="InterPro" id="IPR036779">
    <property type="entry name" value="LysM_dom_sf"/>
</dbReference>
<sequence>MTTLTTTPHDLSQRARPKLSLAVALGAALVLTGCAAISVSAPEATSTTDAATDTTAQPATLAPGQVIGTGAFASADGDTTGVLTISAATGTEGFGGTEGFATDEGYFTMRLTDFTSDEPGPLTLLLGPPSVTADTECFDSGRRFSAGEVSTEPTQDFVLGDETGDPSHFGNAVLTRPNVPGDTECLASVAAVAPLVWTLPDLRSGLDPTDAGSRTHAAGTVALTDGVPTSYGVAPDDALEVIAERFGVTVDDIFYLNPGRSPNPRDPVVYAGETLNLDRARR</sequence>
<dbReference type="OrthoDB" id="5104630at2"/>
<dbReference type="CDD" id="cd00118">
    <property type="entry name" value="LysM"/>
    <property type="match status" value="1"/>
</dbReference>
<dbReference type="PROSITE" id="PS51782">
    <property type="entry name" value="LYSM"/>
    <property type="match status" value="1"/>
</dbReference>
<organism evidence="2 3">
    <name type="scientific">Cryobacterium melibiosiphilum</name>
    <dbReference type="NCBI Taxonomy" id="995039"/>
    <lineage>
        <taxon>Bacteria</taxon>
        <taxon>Bacillati</taxon>
        <taxon>Actinomycetota</taxon>
        <taxon>Actinomycetes</taxon>
        <taxon>Micrococcales</taxon>
        <taxon>Microbacteriaceae</taxon>
        <taxon>Cryobacterium</taxon>
    </lineage>
</organism>
<dbReference type="Proteomes" id="UP000272015">
    <property type="component" value="Unassembled WGS sequence"/>
</dbReference>
<accession>A0A3A5MDM8</accession>
<protein>
    <submittedName>
        <fullName evidence="2">LysM domain-containing protein</fullName>
    </submittedName>
</protein>
<dbReference type="RefSeq" id="WP_119974767.1">
    <property type="nucleotide sequence ID" value="NZ_JBHSQA010000007.1"/>
</dbReference>